<organism evidence="14 15">
    <name type="scientific">Quillaja saponaria</name>
    <name type="common">Soap bark tree</name>
    <dbReference type="NCBI Taxonomy" id="32244"/>
    <lineage>
        <taxon>Eukaryota</taxon>
        <taxon>Viridiplantae</taxon>
        <taxon>Streptophyta</taxon>
        <taxon>Embryophyta</taxon>
        <taxon>Tracheophyta</taxon>
        <taxon>Spermatophyta</taxon>
        <taxon>Magnoliopsida</taxon>
        <taxon>eudicotyledons</taxon>
        <taxon>Gunneridae</taxon>
        <taxon>Pentapetalae</taxon>
        <taxon>rosids</taxon>
        <taxon>fabids</taxon>
        <taxon>Fabales</taxon>
        <taxon>Quillajaceae</taxon>
        <taxon>Quillaja</taxon>
    </lineage>
</organism>
<keyword evidence="4 12" id="KW-0732">Signal</keyword>
<dbReference type="PANTHER" id="PTHR33021:SF253">
    <property type="entry name" value="EARLY NODULIN-LIKE PROTEIN 9"/>
    <property type="match status" value="1"/>
</dbReference>
<dbReference type="PROSITE" id="PS51485">
    <property type="entry name" value="PHYTOCYANIN"/>
    <property type="match status" value="1"/>
</dbReference>
<evidence type="ECO:0000313" key="15">
    <source>
        <dbReference type="Proteomes" id="UP001163823"/>
    </source>
</evidence>
<dbReference type="InterPro" id="IPR008972">
    <property type="entry name" value="Cupredoxin"/>
</dbReference>
<comment type="subcellular location">
    <subcellularLocation>
        <location evidence="1">Cell membrane</location>
        <topology evidence="1">Lipid-anchor</topology>
        <topology evidence="1">GPI-anchor</topology>
    </subcellularLocation>
</comment>
<gene>
    <name evidence="14" type="ORF">O6P43_028942</name>
</gene>
<comment type="similarity">
    <text evidence="9">Belongs to the early nodulin-like (ENODL) family.</text>
</comment>
<evidence type="ECO:0000256" key="2">
    <source>
        <dbReference type="ARBA" id="ARBA00022475"/>
    </source>
</evidence>
<feature type="region of interest" description="Disordered" evidence="10">
    <location>
        <begin position="137"/>
        <end position="188"/>
    </location>
</feature>
<evidence type="ECO:0000256" key="12">
    <source>
        <dbReference type="SAM" id="SignalP"/>
    </source>
</evidence>
<keyword evidence="8" id="KW-0449">Lipoprotein</keyword>
<dbReference type="Proteomes" id="UP001163823">
    <property type="component" value="Chromosome 12"/>
</dbReference>
<dbReference type="CDD" id="cd11019">
    <property type="entry name" value="OsENODL1_like"/>
    <property type="match status" value="1"/>
</dbReference>
<reference evidence="14" key="1">
    <citation type="journal article" date="2023" name="Science">
        <title>Elucidation of the pathway for biosynthesis of saponin adjuvants from the soapbark tree.</title>
        <authorList>
            <person name="Reed J."/>
            <person name="Orme A."/>
            <person name="El-Demerdash A."/>
            <person name="Owen C."/>
            <person name="Martin L.B.B."/>
            <person name="Misra R.C."/>
            <person name="Kikuchi S."/>
            <person name="Rejzek M."/>
            <person name="Martin A.C."/>
            <person name="Harkess A."/>
            <person name="Leebens-Mack J."/>
            <person name="Louveau T."/>
            <person name="Stephenson M.J."/>
            <person name="Osbourn A."/>
        </authorList>
    </citation>
    <scope>NUCLEOTIDE SEQUENCE</scope>
    <source>
        <strain evidence="14">S10</strain>
    </source>
</reference>
<dbReference type="GO" id="GO:0009055">
    <property type="term" value="F:electron transfer activity"/>
    <property type="evidence" value="ECO:0007669"/>
    <property type="project" value="InterPro"/>
</dbReference>
<evidence type="ECO:0000256" key="7">
    <source>
        <dbReference type="ARBA" id="ARBA00023180"/>
    </source>
</evidence>
<keyword evidence="7" id="KW-0325">Glycoprotein</keyword>
<feature type="transmembrane region" description="Helical" evidence="11">
    <location>
        <begin position="189"/>
        <end position="210"/>
    </location>
</feature>
<dbReference type="KEGG" id="qsa:O6P43_028942"/>
<evidence type="ECO:0000256" key="11">
    <source>
        <dbReference type="SAM" id="Phobius"/>
    </source>
</evidence>
<evidence type="ECO:0000313" key="14">
    <source>
        <dbReference type="EMBL" id="KAJ7948471.1"/>
    </source>
</evidence>
<dbReference type="Pfam" id="PF02298">
    <property type="entry name" value="Cu_bind_like"/>
    <property type="match status" value="1"/>
</dbReference>
<evidence type="ECO:0000256" key="8">
    <source>
        <dbReference type="ARBA" id="ARBA00023288"/>
    </source>
</evidence>
<evidence type="ECO:0000256" key="1">
    <source>
        <dbReference type="ARBA" id="ARBA00004609"/>
    </source>
</evidence>
<evidence type="ECO:0000256" key="10">
    <source>
        <dbReference type="SAM" id="MobiDB-lite"/>
    </source>
</evidence>
<dbReference type="Gene3D" id="2.60.40.420">
    <property type="entry name" value="Cupredoxins - blue copper proteins"/>
    <property type="match status" value="1"/>
</dbReference>
<feature type="chain" id="PRO_5041941919" evidence="12">
    <location>
        <begin position="25"/>
        <end position="211"/>
    </location>
</feature>
<evidence type="ECO:0000256" key="6">
    <source>
        <dbReference type="ARBA" id="ARBA00023157"/>
    </source>
</evidence>
<feature type="signal peptide" evidence="12">
    <location>
        <begin position="1"/>
        <end position="24"/>
    </location>
</feature>
<comment type="caution">
    <text evidence="14">The sequence shown here is derived from an EMBL/GenBank/DDBJ whole genome shotgun (WGS) entry which is preliminary data.</text>
</comment>
<keyword evidence="5 11" id="KW-0472">Membrane</keyword>
<keyword evidence="2" id="KW-1003">Cell membrane</keyword>
<evidence type="ECO:0000256" key="3">
    <source>
        <dbReference type="ARBA" id="ARBA00022622"/>
    </source>
</evidence>
<dbReference type="AlphaFoldDB" id="A0AAD7KZ37"/>
<dbReference type="InterPro" id="IPR041846">
    <property type="entry name" value="ENL_dom"/>
</dbReference>
<evidence type="ECO:0000256" key="5">
    <source>
        <dbReference type="ARBA" id="ARBA00023136"/>
    </source>
</evidence>
<keyword evidence="3" id="KW-0336">GPI-anchor</keyword>
<dbReference type="PANTHER" id="PTHR33021">
    <property type="entry name" value="BLUE COPPER PROTEIN"/>
    <property type="match status" value="1"/>
</dbReference>
<dbReference type="EMBL" id="JARAOO010000012">
    <property type="protein sequence ID" value="KAJ7948471.1"/>
    <property type="molecule type" value="Genomic_DNA"/>
</dbReference>
<sequence>MDNMKAVCVFGFCYLMLLVQKGAATVFVVGGSKGWSVPSDALSYNQWAEKSRFQIGDSIAFNYKPGQDSVLLVNKDEYNNCNTAASAPKYSDGHTVFKFNNSGPHYFISGNKDNCLKNEKLVVIVLAHRSTSHALYTNETSPVSPPLPGSTELTPTPAPAGVESPPAGAGEINPTPAPVSDESPPSPSGASSILLGFGGLVGVFMASYILV</sequence>
<keyword evidence="15" id="KW-1185">Reference proteome</keyword>
<dbReference type="FunFam" id="2.60.40.420:FF:000010">
    <property type="entry name" value="Early nodulin-like protein 1"/>
    <property type="match status" value="1"/>
</dbReference>
<accession>A0AAD7KZ37</accession>
<dbReference type="InterPro" id="IPR039391">
    <property type="entry name" value="Phytocyanin-like"/>
</dbReference>
<dbReference type="SUPFAM" id="SSF49503">
    <property type="entry name" value="Cupredoxins"/>
    <property type="match status" value="1"/>
</dbReference>
<protein>
    <submittedName>
        <fullName evidence="14">Early nodulin-like protein</fullName>
    </submittedName>
</protein>
<name>A0AAD7KZ37_QUISA</name>
<dbReference type="GO" id="GO:0005886">
    <property type="term" value="C:plasma membrane"/>
    <property type="evidence" value="ECO:0007669"/>
    <property type="project" value="UniProtKB-SubCell"/>
</dbReference>
<dbReference type="InterPro" id="IPR003245">
    <property type="entry name" value="Phytocyanin_dom"/>
</dbReference>
<keyword evidence="11" id="KW-1133">Transmembrane helix</keyword>
<proteinExistence type="inferred from homology"/>
<evidence type="ECO:0000256" key="4">
    <source>
        <dbReference type="ARBA" id="ARBA00022729"/>
    </source>
</evidence>
<dbReference type="GO" id="GO:0098552">
    <property type="term" value="C:side of membrane"/>
    <property type="evidence" value="ECO:0007669"/>
    <property type="project" value="UniProtKB-KW"/>
</dbReference>
<keyword evidence="11" id="KW-0812">Transmembrane</keyword>
<keyword evidence="6" id="KW-1015">Disulfide bond</keyword>
<evidence type="ECO:0000256" key="9">
    <source>
        <dbReference type="ARBA" id="ARBA00035011"/>
    </source>
</evidence>
<feature type="domain" description="Phytocyanin" evidence="13">
    <location>
        <begin position="25"/>
        <end position="127"/>
    </location>
</feature>
<evidence type="ECO:0000259" key="13">
    <source>
        <dbReference type="PROSITE" id="PS51485"/>
    </source>
</evidence>